<dbReference type="InterPro" id="IPR044138">
    <property type="entry name" value="CysN_II"/>
</dbReference>
<dbReference type="PRINTS" id="PR00315">
    <property type="entry name" value="ELONGATNFCT"/>
</dbReference>
<dbReference type="CDD" id="cd04095">
    <property type="entry name" value="CysN_NoDQ_III"/>
    <property type="match status" value="1"/>
</dbReference>
<dbReference type="InterPro" id="IPR027417">
    <property type="entry name" value="P-loop_NTPase"/>
</dbReference>
<evidence type="ECO:0000259" key="7">
    <source>
        <dbReference type="PROSITE" id="PS51722"/>
    </source>
</evidence>
<evidence type="ECO:0000256" key="5">
    <source>
        <dbReference type="ARBA" id="ARBA00022840"/>
    </source>
</evidence>
<dbReference type="InterPro" id="IPR050100">
    <property type="entry name" value="TRAFAC_GTPase_members"/>
</dbReference>
<dbReference type="InterPro" id="IPR011779">
    <property type="entry name" value="SO4_adenylTrfase_lsu"/>
</dbReference>
<dbReference type="EMBL" id="CP139781">
    <property type="protein sequence ID" value="WRQ88598.1"/>
    <property type="molecule type" value="Genomic_DNA"/>
</dbReference>
<dbReference type="RefSeq" id="WP_324726090.1">
    <property type="nucleotide sequence ID" value="NZ_CP139781.1"/>
</dbReference>
<keyword evidence="6" id="KW-0342">GTP-binding</keyword>
<dbReference type="InterPro" id="IPR041757">
    <property type="entry name" value="CysN_GTP-bd"/>
</dbReference>
<dbReference type="NCBIfam" id="TIGR02034">
    <property type="entry name" value="CysN"/>
    <property type="match status" value="1"/>
</dbReference>
<dbReference type="NCBIfam" id="NF003478">
    <property type="entry name" value="PRK05124.1"/>
    <property type="match status" value="1"/>
</dbReference>
<keyword evidence="4" id="KW-0547">Nucleotide-binding</keyword>
<keyword evidence="9" id="KW-1185">Reference proteome</keyword>
<feature type="domain" description="Tr-type G" evidence="7">
    <location>
        <begin position="9"/>
        <end position="228"/>
    </location>
</feature>
<dbReference type="InterPro" id="IPR000795">
    <property type="entry name" value="T_Tr_GTP-bd_dom"/>
</dbReference>
<dbReference type="Pfam" id="PF00009">
    <property type="entry name" value="GTP_EFTU"/>
    <property type="match status" value="1"/>
</dbReference>
<sequence length="422" mass="47488">MSTTNYTDMELLRFTTAGSVDDGKSTLIGRLMYDTKTIFEDQLDSIERTSKQRGDGHLDLALLTDGLRAEREQGITIDVAYRYFATPRRKFIISDTPGHIQYTRNMVTGASTANLAIILVDARKGVIEQTCRHSFIASLLGIKHITVAVNKMDLIDFDQAKFDEIVRAYKDFASRLDVPEITFIPISALHGDNVVEKSANTPWYQGPTLLYHLETVYIGTDANHVDPRFPVQYVIRPHSDEWHDFRGFAGRVASGVFKPGDDVTVLPSGFNAKIKAIHTHDGELDEAFAPHSVAITLDREIDISRGDMLAKPNNQPTVGQDIDLMICWFSEKKSLAPRGKYLLRHTSKECRAVVRDVHYKVDVNTLHKHEDDKTVSLNDIARITLRTSAPLFYDSYRKNRITGSIILVDEFSNETVAAGMIR</sequence>
<dbReference type="Proteomes" id="UP000738431">
    <property type="component" value="Chromosome"/>
</dbReference>
<dbReference type="PANTHER" id="PTHR23115">
    <property type="entry name" value="TRANSLATION FACTOR"/>
    <property type="match status" value="1"/>
</dbReference>
<keyword evidence="3 8" id="KW-0548">Nucleotidyltransferase</keyword>
<dbReference type="InterPro" id="IPR031157">
    <property type="entry name" value="G_TR_CS"/>
</dbReference>
<dbReference type="InterPro" id="IPR044139">
    <property type="entry name" value="CysN_NoDQ_III"/>
</dbReference>
<dbReference type="PROSITE" id="PS00301">
    <property type="entry name" value="G_TR_1"/>
    <property type="match status" value="1"/>
</dbReference>
<proteinExistence type="predicted"/>
<evidence type="ECO:0000313" key="9">
    <source>
        <dbReference type="Proteomes" id="UP000738431"/>
    </source>
</evidence>
<dbReference type="SUPFAM" id="SSF50465">
    <property type="entry name" value="EF-Tu/eEF-1alpha/eIF2-gamma C-terminal domain"/>
    <property type="match status" value="1"/>
</dbReference>
<keyword evidence="5" id="KW-0067">ATP-binding</keyword>
<dbReference type="GO" id="GO:0004781">
    <property type="term" value="F:sulfate adenylyltransferase (ATP) activity"/>
    <property type="evidence" value="ECO:0007669"/>
    <property type="project" value="UniProtKB-EC"/>
</dbReference>
<accession>A0ABZ1CBI4</accession>
<dbReference type="Gene3D" id="2.40.30.10">
    <property type="entry name" value="Translation factors"/>
    <property type="match status" value="2"/>
</dbReference>
<evidence type="ECO:0000256" key="4">
    <source>
        <dbReference type="ARBA" id="ARBA00022741"/>
    </source>
</evidence>
<evidence type="ECO:0000256" key="1">
    <source>
        <dbReference type="ARBA" id="ARBA00012391"/>
    </source>
</evidence>
<dbReference type="PROSITE" id="PS51722">
    <property type="entry name" value="G_TR_2"/>
    <property type="match status" value="1"/>
</dbReference>
<organism evidence="8 9">
    <name type="scientific">Actomonas aquatica</name>
    <dbReference type="NCBI Taxonomy" id="2866162"/>
    <lineage>
        <taxon>Bacteria</taxon>
        <taxon>Pseudomonadati</taxon>
        <taxon>Verrucomicrobiota</taxon>
        <taxon>Opitutia</taxon>
        <taxon>Opitutales</taxon>
        <taxon>Opitutaceae</taxon>
        <taxon>Actomonas</taxon>
    </lineage>
</organism>
<dbReference type="InterPro" id="IPR009001">
    <property type="entry name" value="Transl_elong_EF1A/Init_IF2_C"/>
</dbReference>
<reference evidence="8 9" key="1">
    <citation type="submission" date="2023-12" db="EMBL/GenBank/DDBJ databases">
        <title>Description of an unclassified Opitutus bacterium of Verrucomicrobiota.</title>
        <authorList>
            <person name="Zhang D.-F."/>
        </authorList>
    </citation>
    <scope>NUCLEOTIDE SEQUENCE [LARGE SCALE GENOMIC DNA]</scope>
    <source>
        <strain evidence="8 9">WL0086</strain>
    </source>
</reference>
<name>A0ABZ1CBI4_9BACT</name>
<gene>
    <name evidence="8" type="primary">cysN</name>
    <name evidence="8" type="ORF">K1X11_004225</name>
</gene>
<dbReference type="CDD" id="cd04166">
    <property type="entry name" value="CysN_ATPS"/>
    <property type="match status" value="1"/>
</dbReference>
<dbReference type="Gene3D" id="3.40.50.300">
    <property type="entry name" value="P-loop containing nucleotide triphosphate hydrolases"/>
    <property type="match status" value="1"/>
</dbReference>
<evidence type="ECO:0000256" key="6">
    <source>
        <dbReference type="ARBA" id="ARBA00023134"/>
    </source>
</evidence>
<evidence type="ECO:0000256" key="3">
    <source>
        <dbReference type="ARBA" id="ARBA00022695"/>
    </source>
</evidence>
<dbReference type="Pfam" id="PF22594">
    <property type="entry name" value="GTP-eEF1A_C"/>
    <property type="match status" value="1"/>
</dbReference>
<dbReference type="SUPFAM" id="SSF50447">
    <property type="entry name" value="Translation proteins"/>
    <property type="match status" value="1"/>
</dbReference>
<protein>
    <recommendedName>
        <fullName evidence="1">sulfate adenylyltransferase</fullName>
        <ecNumber evidence="1">2.7.7.4</ecNumber>
    </recommendedName>
</protein>
<dbReference type="SUPFAM" id="SSF52540">
    <property type="entry name" value="P-loop containing nucleoside triphosphate hydrolases"/>
    <property type="match status" value="1"/>
</dbReference>
<evidence type="ECO:0000313" key="8">
    <source>
        <dbReference type="EMBL" id="WRQ88598.1"/>
    </source>
</evidence>
<dbReference type="InterPro" id="IPR054696">
    <property type="entry name" value="GTP-eEF1A_C"/>
</dbReference>
<dbReference type="CDD" id="cd03695">
    <property type="entry name" value="CysN_NodQ_II"/>
    <property type="match status" value="1"/>
</dbReference>
<evidence type="ECO:0000256" key="2">
    <source>
        <dbReference type="ARBA" id="ARBA00022679"/>
    </source>
</evidence>
<dbReference type="InterPro" id="IPR009000">
    <property type="entry name" value="Transl_B-barrel_sf"/>
</dbReference>
<dbReference type="EC" id="2.7.7.4" evidence="1"/>
<keyword evidence="2 8" id="KW-0808">Transferase</keyword>